<name>A0ACA9KS68_9GLOM</name>
<gene>
    <name evidence="1" type="ORF">DHETER_LOCUS2538</name>
</gene>
<dbReference type="EMBL" id="CAJVPU010001877">
    <property type="protein sequence ID" value="CAG8490654.1"/>
    <property type="molecule type" value="Genomic_DNA"/>
</dbReference>
<keyword evidence="2" id="KW-1185">Reference proteome</keyword>
<dbReference type="Proteomes" id="UP000789702">
    <property type="component" value="Unassembled WGS sequence"/>
</dbReference>
<proteinExistence type="predicted"/>
<evidence type="ECO:0000313" key="2">
    <source>
        <dbReference type="Proteomes" id="UP000789702"/>
    </source>
</evidence>
<sequence>MKLALCNWLSFILYLAGPWVCVLETVYVEKPIVDPLTDLIPLISTNIRYHTE</sequence>
<protein>
    <submittedName>
        <fullName evidence="1">15329_t:CDS:1</fullName>
    </submittedName>
</protein>
<accession>A0ACA9KS68</accession>
<evidence type="ECO:0000313" key="1">
    <source>
        <dbReference type="EMBL" id="CAG8490654.1"/>
    </source>
</evidence>
<organism evidence="1 2">
    <name type="scientific">Dentiscutata heterogama</name>
    <dbReference type="NCBI Taxonomy" id="1316150"/>
    <lineage>
        <taxon>Eukaryota</taxon>
        <taxon>Fungi</taxon>
        <taxon>Fungi incertae sedis</taxon>
        <taxon>Mucoromycota</taxon>
        <taxon>Glomeromycotina</taxon>
        <taxon>Glomeromycetes</taxon>
        <taxon>Diversisporales</taxon>
        <taxon>Gigasporaceae</taxon>
        <taxon>Dentiscutata</taxon>
    </lineage>
</organism>
<reference evidence="1" key="1">
    <citation type="submission" date="2021-06" db="EMBL/GenBank/DDBJ databases">
        <authorList>
            <person name="Kallberg Y."/>
            <person name="Tangrot J."/>
            <person name="Rosling A."/>
        </authorList>
    </citation>
    <scope>NUCLEOTIDE SEQUENCE</scope>
    <source>
        <strain evidence="1">IL203A</strain>
    </source>
</reference>
<comment type="caution">
    <text evidence="1">The sequence shown here is derived from an EMBL/GenBank/DDBJ whole genome shotgun (WGS) entry which is preliminary data.</text>
</comment>